<keyword evidence="1" id="KW-1133">Transmembrane helix</keyword>
<evidence type="ECO:0000256" key="1">
    <source>
        <dbReference type="SAM" id="Phobius"/>
    </source>
</evidence>
<dbReference type="EMBL" id="RQZG01000019">
    <property type="protein sequence ID" value="RRD03486.1"/>
    <property type="molecule type" value="Genomic_DNA"/>
</dbReference>
<dbReference type="Pfam" id="PF13400">
    <property type="entry name" value="Tad"/>
    <property type="match status" value="1"/>
</dbReference>
<keyword evidence="1" id="KW-0472">Membrane</keyword>
<dbReference type="OrthoDB" id="3731849at2"/>
<evidence type="ECO:0000313" key="4">
    <source>
        <dbReference type="Proteomes" id="UP000280819"/>
    </source>
</evidence>
<organism evidence="3 4">
    <name type="scientific">Arachnia propionica</name>
    <dbReference type="NCBI Taxonomy" id="1750"/>
    <lineage>
        <taxon>Bacteria</taxon>
        <taxon>Bacillati</taxon>
        <taxon>Actinomycetota</taxon>
        <taxon>Actinomycetes</taxon>
        <taxon>Propionibacteriales</taxon>
        <taxon>Propionibacteriaceae</taxon>
        <taxon>Arachnia</taxon>
    </lineage>
</organism>
<dbReference type="Proteomes" id="UP000280819">
    <property type="component" value="Unassembled WGS sequence"/>
</dbReference>
<name>A0A3P1T3T9_9ACTN</name>
<proteinExistence type="predicted"/>
<dbReference type="AlphaFoldDB" id="A0A3P1T3T9"/>
<evidence type="ECO:0000259" key="2">
    <source>
        <dbReference type="Pfam" id="PF13400"/>
    </source>
</evidence>
<dbReference type="InterPro" id="IPR028087">
    <property type="entry name" value="Tad_N"/>
</dbReference>
<protein>
    <recommendedName>
        <fullName evidence="2">Putative Flp pilus-assembly TadG-like N-terminal domain-containing protein</fullName>
    </recommendedName>
</protein>
<comment type="caution">
    <text evidence="3">The sequence shown here is derived from an EMBL/GenBank/DDBJ whole genome shotgun (WGS) entry which is preliminary data.</text>
</comment>
<keyword evidence="1" id="KW-0812">Transmembrane</keyword>
<sequence>MSDQRGSITVWAAASLLGFIVAIGLGVDFAGHAGKQAEARAIAAQAARSAGQQVVLDDGRLVLDPSLSRRAALGYVSAAGMSGRMTFTSATSVRVTVSGNYDTMFLGIIGISNIAVEAEGAANLTSAVDGTQR</sequence>
<gene>
    <name evidence="3" type="ORF">EII34_13855</name>
</gene>
<reference evidence="3 4" key="1">
    <citation type="submission" date="2018-11" db="EMBL/GenBank/DDBJ databases">
        <title>Genomes From Bacteria Associated with the Canine Oral Cavity: a Test Case for Automated Genome-Based Taxonomic Assignment.</title>
        <authorList>
            <person name="Coil D.A."/>
            <person name="Jospin G."/>
            <person name="Darling A.E."/>
            <person name="Wallis C."/>
            <person name="Davis I.J."/>
            <person name="Harris S."/>
            <person name="Eisen J.A."/>
            <person name="Holcombe L.J."/>
            <person name="O'Flynn C."/>
        </authorList>
    </citation>
    <scope>NUCLEOTIDE SEQUENCE [LARGE SCALE GENOMIC DNA]</scope>
    <source>
        <strain evidence="3 4">OH887_COT-365</strain>
    </source>
</reference>
<feature type="domain" description="Putative Flp pilus-assembly TadG-like N-terminal" evidence="2">
    <location>
        <begin position="6"/>
        <end position="53"/>
    </location>
</feature>
<accession>A0A3P1T3T9</accession>
<feature type="transmembrane region" description="Helical" evidence="1">
    <location>
        <begin position="6"/>
        <end position="30"/>
    </location>
</feature>
<evidence type="ECO:0000313" key="3">
    <source>
        <dbReference type="EMBL" id="RRD03486.1"/>
    </source>
</evidence>
<dbReference type="RefSeq" id="WP_124845763.1">
    <property type="nucleotide sequence ID" value="NZ_JAUNKP010000003.1"/>
</dbReference>